<dbReference type="AlphaFoldDB" id="A0A3E1Y6V2"/>
<protein>
    <submittedName>
        <fullName evidence="2">Collagen-like protein</fullName>
    </submittedName>
</protein>
<evidence type="ECO:0000313" key="3">
    <source>
        <dbReference type="Proteomes" id="UP000260644"/>
    </source>
</evidence>
<feature type="chain" id="PRO_5017614550" evidence="1">
    <location>
        <begin position="19"/>
        <end position="205"/>
    </location>
</feature>
<dbReference type="EMBL" id="QPMM01000010">
    <property type="protein sequence ID" value="RFS20674.1"/>
    <property type="molecule type" value="Genomic_DNA"/>
</dbReference>
<keyword evidence="3" id="KW-1185">Reference proteome</keyword>
<evidence type="ECO:0000313" key="2">
    <source>
        <dbReference type="EMBL" id="RFS20674.1"/>
    </source>
</evidence>
<feature type="signal peptide" evidence="1">
    <location>
        <begin position="1"/>
        <end position="18"/>
    </location>
</feature>
<gene>
    <name evidence="2" type="ORF">DVR12_19130</name>
</gene>
<dbReference type="Gene3D" id="1.20.5.320">
    <property type="entry name" value="6-Phosphogluconate Dehydrogenase, domain 3"/>
    <property type="match status" value="1"/>
</dbReference>
<dbReference type="PROSITE" id="PS51257">
    <property type="entry name" value="PROKAR_LIPOPROTEIN"/>
    <property type="match status" value="1"/>
</dbReference>
<keyword evidence="2" id="KW-0176">Collagen</keyword>
<dbReference type="Proteomes" id="UP000260644">
    <property type="component" value="Unassembled WGS sequence"/>
</dbReference>
<organism evidence="2 3">
    <name type="scientific">Chitinophaga silvatica</name>
    <dbReference type="NCBI Taxonomy" id="2282649"/>
    <lineage>
        <taxon>Bacteria</taxon>
        <taxon>Pseudomonadati</taxon>
        <taxon>Bacteroidota</taxon>
        <taxon>Chitinophagia</taxon>
        <taxon>Chitinophagales</taxon>
        <taxon>Chitinophagaceae</taxon>
        <taxon>Chitinophaga</taxon>
    </lineage>
</organism>
<accession>A0A3E1Y6V2</accession>
<evidence type="ECO:0000256" key="1">
    <source>
        <dbReference type="SAM" id="SignalP"/>
    </source>
</evidence>
<proteinExistence type="predicted"/>
<reference evidence="2 3" key="1">
    <citation type="submission" date="2018-07" db="EMBL/GenBank/DDBJ databases">
        <title>Chitinophaga K2CV101002-2 sp. nov., isolated from a monsoon evergreen broad-leaved forest soil.</title>
        <authorList>
            <person name="Lv Y."/>
        </authorList>
    </citation>
    <scope>NUCLEOTIDE SEQUENCE [LARGE SCALE GENOMIC DNA]</scope>
    <source>
        <strain evidence="2 3">GDMCC 1.1288</strain>
    </source>
</reference>
<dbReference type="OrthoDB" id="1524444at2"/>
<name>A0A3E1Y6V2_9BACT</name>
<dbReference type="RefSeq" id="WP_116977392.1">
    <property type="nucleotide sequence ID" value="NZ_QPMM01000010.1"/>
</dbReference>
<keyword evidence="1" id="KW-0732">Signal</keyword>
<comment type="caution">
    <text evidence="2">The sequence shown here is derived from an EMBL/GenBank/DDBJ whole genome shotgun (WGS) entry which is preliminary data.</text>
</comment>
<sequence>MSKILNCILLLSTVILFASCSKEGPVGPAGPTGATGPTGAQGNSNVTSGNFTLTNASYVNDYWSYQTAPGSASAVVAKMATQNIAGITNNIFNSGTVLLYIKLPSAFGGNPSTWTPMPWQIASFYTGYLIYMNYTYDVGKLRVYYMYLATDHAPSTPIPSVTTATVTSFDFKYVIIAGNAGARQAAPPVDYNNYEAVKKYYNLAD</sequence>